<evidence type="ECO:0000313" key="3">
    <source>
        <dbReference type="EMBL" id="AOH39096.1"/>
    </source>
</evidence>
<protein>
    <submittedName>
        <fullName evidence="3">DNA-binding protein</fullName>
    </submittedName>
</protein>
<comment type="similarity">
    <text evidence="1">Belongs to the Skp family.</text>
</comment>
<dbReference type="InterPro" id="IPR024930">
    <property type="entry name" value="Skp_dom_sf"/>
</dbReference>
<dbReference type="SMART" id="SM00935">
    <property type="entry name" value="OmpH"/>
    <property type="match status" value="1"/>
</dbReference>
<sequence length="170" mass="18365">MMSSLGSKKNVKIFSLALAGVFIASIAGMALVSMGDVANASPTSDIGVVDQQEVLKNNQMVAMEYQKKLQETANQTKKDFDTKAEGLSDEEKEKLYADMSQEFNEKRVAIEKDMKDRIEGVVKSVASKKGLSLVVEKSAVIYGGTDITKEVSDAMAQQANKSAGTDSEKK</sequence>
<dbReference type="InterPro" id="IPR005632">
    <property type="entry name" value="Chaperone_Skp"/>
</dbReference>
<dbReference type="PANTHER" id="PTHR35089:SF1">
    <property type="entry name" value="CHAPERONE PROTEIN SKP"/>
    <property type="match status" value="1"/>
</dbReference>
<dbReference type="STRING" id="39950.BCB69_03410"/>
<keyword evidence="2" id="KW-0732">Signal</keyword>
<dbReference type="GO" id="GO:0051082">
    <property type="term" value="F:unfolded protein binding"/>
    <property type="evidence" value="ECO:0007669"/>
    <property type="project" value="InterPro"/>
</dbReference>
<gene>
    <name evidence="3" type="ORF">BCB69_03410</name>
</gene>
<dbReference type="GO" id="GO:0005829">
    <property type="term" value="C:cytosol"/>
    <property type="evidence" value="ECO:0007669"/>
    <property type="project" value="TreeGrafter"/>
</dbReference>
<evidence type="ECO:0000256" key="2">
    <source>
        <dbReference type="ARBA" id="ARBA00022729"/>
    </source>
</evidence>
<reference evidence="4" key="1">
    <citation type="submission" date="2016-08" db="EMBL/GenBank/DDBJ databases">
        <authorList>
            <person name="Holder M.E."/>
            <person name="Ajami N.J."/>
            <person name="Petrosino J.F."/>
        </authorList>
    </citation>
    <scope>NUCLEOTIDE SEQUENCE [LARGE SCALE GENOMIC DNA]</scope>
    <source>
        <strain evidence="4">F0677</strain>
    </source>
</reference>
<evidence type="ECO:0000256" key="1">
    <source>
        <dbReference type="ARBA" id="ARBA00009091"/>
    </source>
</evidence>
<dbReference type="GO" id="GO:0050821">
    <property type="term" value="P:protein stabilization"/>
    <property type="evidence" value="ECO:0007669"/>
    <property type="project" value="TreeGrafter"/>
</dbReference>
<dbReference type="PANTHER" id="PTHR35089">
    <property type="entry name" value="CHAPERONE PROTEIN SKP"/>
    <property type="match status" value="1"/>
</dbReference>
<dbReference type="SUPFAM" id="SSF111384">
    <property type="entry name" value="OmpH-like"/>
    <property type="match status" value="1"/>
</dbReference>
<organism evidence="3 4">
    <name type="scientific">Dialister pneumosintes</name>
    <dbReference type="NCBI Taxonomy" id="39950"/>
    <lineage>
        <taxon>Bacteria</taxon>
        <taxon>Bacillati</taxon>
        <taxon>Bacillota</taxon>
        <taxon>Negativicutes</taxon>
        <taxon>Veillonellales</taxon>
        <taxon>Veillonellaceae</taxon>
        <taxon>Dialister</taxon>
    </lineage>
</organism>
<dbReference type="GO" id="GO:0003677">
    <property type="term" value="F:DNA binding"/>
    <property type="evidence" value="ECO:0007669"/>
    <property type="project" value="UniProtKB-KW"/>
</dbReference>
<dbReference type="Proteomes" id="UP000094757">
    <property type="component" value="Chromosome"/>
</dbReference>
<evidence type="ECO:0000313" key="4">
    <source>
        <dbReference type="Proteomes" id="UP000094757"/>
    </source>
</evidence>
<dbReference type="EMBL" id="CP017037">
    <property type="protein sequence ID" value="AOH39096.1"/>
    <property type="molecule type" value="Genomic_DNA"/>
</dbReference>
<dbReference type="RefSeq" id="WP_022513495.1">
    <property type="nucleotide sequence ID" value="NZ_CP017037.1"/>
</dbReference>
<dbReference type="KEGG" id="dpn:BCB69_03410"/>
<proteinExistence type="inferred from homology"/>
<dbReference type="AlphaFoldDB" id="A0A1B3WDQ0"/>
<dbReference type="Pfam" id="PF03938">
    <property type="entry name" value="OmpH"/>
    <property type="match status" value="1"/>
</dbReference>
<name>A0A1B3WDQ0_9FIRM</name>
<accession>A0A1B3WDQ0</accession>
<dbReference type="Gene3D" id="3.30.910.20">
    <property type="entry name" value="Skp domain"/>
    <property type="match status" value="1"/>
</dbReference>
<keyword evidence="3" id="KW-0238">DNA-binding</keyword>